<gene>
    <name evidence="2" type="ORF">NQF78_02235</name>
</gene>
<evidence type="ECO:0000313" key="2">
    <source>
        <dbReference type="EMBL" id="MCY0107111.1"/>
    </source>
</evidence>
<comment type="caution">
    <text evidence="2">The sequence shown here is derived from an EMBL/GenBank/DDBJ whole genome shotgun (WGS) entry which is preliminary data.</text>
</comment>
<protein>
    <submittedName>
        <fullName evidence="2">DUF6216 family protein</fullName>
    </submittedName>
</protein>
<dbReference type="Proteomes" id="UP001207830">
    <property type="component" value="Unassembled WGS sequence"/>
</dbReference>
<feature type="transmembrane region" description="Helical" evidence="1">
    <location>
        <begin position="134"/>
        <end position="153"/>
    </location>
</feature>
<sequence length="301" mass="34008">MVDSENQVQLLDNVVGSLKDINPWITTAILCVLIVWAIARARSAHFLYDRFWRMVGGGEIQNSTLKAYWADVRDVEGFRFRTGINFPSMKILLTTAQWTRDHNINIRDLSFARGWIRDLPWVFGEPPIRMIRSVVIALLLPFGVLATGTAYMLGSESVLLTIKESKVIFWTDGFTATNFFFESHIPDFSVTQNSCPTLQLEGLTKEDVKVICETLSPDNLKDIKKSLTEQRIIAGYFLAVLTFISFILLRSLAQAQMAIKLRKYPKPNFGASEPQYELTPSMQPVLTESSICQRESTNASG</sequence>
<keyword evidence="3" id="KW-1185">Reference proteome</keyword>
<reference evidence="2 3" key="1">
    <citation type="submission" date="2022-07" db="EMBL/GenBank/DDBJ databases">
        <title>Characterization of plant growth promoting rhizobacteria (PGPR) for use as bioinoculants in agriculture.</title>
        <authorList>
            <person name="Hassen A.I."/>
            <person name="Pierneef R."/>
        </authorList>
    </citation>
    <scope>NUCLEOTIDE SEQUENCE [LARGE SCALE GENOMIC DNA]</scope>
    <source>
        <strain evidence="2 3">SARCC-3054</strain>
    </source>
</reference>
<accession>A0ABT3YNP4</accession>
<proteinExistence type="predicted"/>
<keyword evidence="1" id="KW-0472">Membrane</keyword>
<dbReference type="EMBL" id="JANIGP010000001">
    <property type="protein sequence ID" value="MCY0107111.1"/>
    <property type="molecule type" value="Genomic_DNA"/>
</dbReference>
<organism evidence="2 3">
    <name type="scientific">Pseudomonas monsensis</name>
    <dbReference type="NCBI Taxonomy" id="2745509"/>
    <lineage>
        <taxon>Bacteria</taxon>
        <taxon>Pseudomonadati</taxon>
        <taxon>Pseudomonadota</taxon>
        <taxon>Gammaproteobacteria</taxon>
        <taxon>Pseudomonadales</taxon>
        <taxon>Pseudomonadaceae</taxon>
        <taxon>Pseudomonas</taxon>
    </lineage>
</organism>
<feature type="transmembrane region" description="Helical" evidence="1">
    <location>
        <begin position="21"/>
        <end position="39"/>
    </location>
</feature>
<feature type="transmembrane region" description="Helical" evidence="1">
    <location>
        <begin position="233"/>
        <end position="253"/>
    </location>
</feature>
<evidence type="ECO:0000256" key="1">
    <source>
        <dbReference type="SAM" id="Phobius"/>
    </source>
</evidence>
<dbReference type="InterPro" id="IPR046188">
    <property type="entry name" value="DUF6216"/>
</dbReference>
<keyword evidence="1" id="KW-0812">Transmembrane</keyword>
<evidence type="ECO:0000313" key="3">
    <source>
        <dbReference type="Proteomes" id="UP001207830"/>
    </source>
</evidence>
<keyword evidence="1" id="KW-1133">Transmembrane helix</keyword>
<name>A0ABT3YNP4_9PSED</name>
<dbReference type="RefSeq" id="WP_267795186.1">
    <property type="nucleotide sequence ID" value="NZ_JANIGP010000001.1"/>
</dbReference>
<dbReference type="Pfam" id="PF19723">
    <property type="entry name" value="DUF6216"/>
    <property type="match status" value="1"/>
</dbReference>